<protein>
    <submittedName>
        <fullName evidence="4">GNAT family N-acetyltransferase</fullName>
    </submittedName>
</protein>
<evidence type="ECO:0000256" key="2">
    <source>
        <dbReference type="ARBA" id="ARBA00023315"/>
    </source>
</evidence>
<keyword evidence="1 4" id="KW-0808">Transferase</keyword>
<reference evidence="4 5" key="1">
    <citation type="submission" date="2019-07" db="EMBL/GenBank/DDBJ databases">
        <title>The draft genome sequence of Aquimarina algiphila M91.</title>
        <authorList>
            <person name="Meng X."/>
        </authorList>
    </citation>
    <scope>NUCLEOTIDE SEQUENCE [LARGE SCALE GENOMIC DNA]</scope>
    <source>
        <strain evidence="4 5">M91</strain>
    </source>
</reference>
<keyword evidence="5" id="KW-1185">Reference proteome</keyword>
<dbReference type="InterPro" id="IPR000182">
    <property type="entry name" value="GNAT_dom"/>
</dbReference>
<dbReference type="InterPro" id="IPR016181">
    <property type="entry name" value="Acyl_CoA_acyltransferase"/>
</dbReference>
<dbReference type="Pfam" id="PF00583">
    <property type="entry name" value="Acetyltransf_1"/>
    <property type="match status" value="1"/>
</dbReference>
<evidence type="ECO:0000313" key="4">
    <source>
        <dbReference type="EMBL" id="TSE04437.1"/>
    </source>
</evidence>
<feature type="domain" description="N-acetyltransferase" evidence="3">
    <location>
        <begin position="1"/>
        <end position="150"/>
    </location>
</feature>
<dbReference type="Gene3D" id="3.40.630.30">
    <property type="match status" value="1"/>
</dbReference>
<evidence type="ECO:0000256" key="1">
    <source>
        <dbReference type="ARBA" id="ARBA00022679"/>
    </source>
</evidence>
<dbReference type="PANTHER" id="PTHR43420">
    <property type="entry name" value="ACETYLTRANSFERASE"/>
    <property type="match status" value="1"/>
</dbReference>
<dbReference type="InterPro" id="IPR050680">
    <property type="entry name" value="YpeA/RimI_acetyltransf"/>
</dbReference>
<evidence type="ECO:0000259" key="3">
    <source>
        <dbReference type="PROSITE" id="PS51186"/>
    </source>
</evidence>
<name>A0A554VCK6_9FLAO</name>
<keyword evidence="2" id="KW-0012">Acyltransferase</keyword>
<dbReference type="AlphaFoldDB" id="A0A554VCK6"/>
<comment type="caution">
    <text evidence="4">The sequence shown here is derived from an EMBL/GenBank/DDBJ whole genome shotgun (WGS) entry which is preliminary data.</text>
</comment>
<evidence type="ECO:0000313" key="5">
    <source>
        <dbReference type="Proteomes" id="UP000318833"/>
    </source>
</evidence>
<dbReference type="PROSITE" id="PS51186">
    <property type="entry name" value="GNAT"/>
    <property type="match status" value="1"/>
</dbReference>
<dbReference type="OrthoDB" id="4228396at2"/>
<accession>A0A554VCK6</accession>
<sequence length="273" mass="32081">MTVKTLENVPFESIMNCFLASFKNYFVEMPTDFQYYKKRWKNAKVRYDLSYGMFDNDILIGFIIHGIDERNGEVIAFNTGTGVLPEYRGKRIAKSIYKYAIEDLKRQHITKCSLEVIQDNIVAIKSYESIGFQKCKHYKCFKGELQKQDIGNIDLKEITYDQMNWDSIPHQEFYSWDNHKNSIKNGDYRYIQIIKDNIPESYFIINSSNGYLAQFDVLCENQSSWDRLFSGIKAISNTVKINNVDDRLDNKLKYLNAIGLKNTVDQYEMELKI</sequence>
<gene>
    <name evidence="4" type="ORF">FOF46_26285</name>
</gene>
<dbReference type="SUPFAM" id="SSF55729">
    <property type="entry name" value="Acyl-CoA N-acyltransferases (Nat)"/>
    <property type="match status" value="1"/>
</dbReference>
<dbReference type="Proteomes" id="UP000318833">
    <property type="component" value="Unassembled WGS sequence"/>
</dbReference>
<dbReference type="EMBL" id="VLNR01000081">
    <property type="protein sequence ID" value="TSE04437.1"/>
    <property type="molecule type" value="Genomic_DNA"/>
</dbReference>
<dbReference type="CDD" id="cd04301">
    <property type="entry name" value="NAT_SF"/>
    <property type="match status" value="1"/>
</dbReference>
<dbReference type="GO" id="GO:0016747">
    <property type="term" value="F:acyltransferase activity, transferring groups other than amino-acyl groups"/>
    <property type="evidence" value="ECO:0007669"/>
    <property type="project" value="InterPro"/>
</dbReference>
<dbReference type="RefSeq" id="WP_109436098.1">
    <property type="nucleotide sequence ID" value="NZ_CANLFO010000003.1"/>
</dbReference>
<proteinExistence type="predicted"/>
<organism evidence="4 5">
    <name type="scientific">Aquimarina algiphila</name>
    <dbReference type="NCBI Taxonomy" id="2047982"/>
    <lineage>
        <taxon>Bacteria</taxon>
        <taxon>Pseudomonadati</taxon>
        <taxon>Bacteroidota</taxon>
        <taxon>Flavobacteriia</taxon>
        <taxon>Flavobacteriales</taxon>
        <taxon>Flavobacteriaceae</taxon>
        <taxon>Aquimarina</taxon>
    </lineage>
</organism>